<dbReference type="InterPro" id="IPR045338">
    <property type="entry name" value="DUF6535"/>
</dbReference>
<dbReference type="OrthoDB" id="3056321at2759"/>
<feature type="non-terminal residue" evidence="3">
    <location>
        <position position="63"/>
    </location>
</feature>
<keyword evidence="1" id="KW-0472">Membrane</keyword>
<dbReference type="Proteomes" id="UP000714275">
    <property type="component" value="Unassembled WGS sequence"/>
</dbReference>
<evidence type="ECO:0000256" key="1">
    <source>
        <dbReference type="SAM" id="Phobius"/>
    </source>
</evidence>
<dbReference type="Pfam" id="PF20153">
    <property type="entry name" value="DUF6535"/>
    <property type="match status" value="1"/>
</dbReference>
<feature type="domain" description="DUF6535" evidence="2">
    <location>
        <begin position="10"/>
        <end position="63"/>
    </location>
</feature>
<reference evidence="3" key="1">
    <citation type="journal article" date="2020" name="New Phytol.">
        <title>Comparative genomics reveals dynamic genome evolution in host specialist ectomycorrhizal fungi.</title>
        <authorList>
            <person name="Lofgren L.A."/>
            <person name="Nguyen N.H."/>
            <person name="Vilgalys R."/>
            <person name="Ruytinx J."/>
            <person name="Liao H.L."/>
            <person name="Branco S."/>
            <person name="Kuo A."/>
            <person name="LaButti K."/>
            <person name="Lipzen A."/>
            <person name="Andreopoulos W."/>
            <person name="Pangilinan J."/>
            <person name="Riley R."/>
            <person name="Hundley H."/>
            <person name="Na H."/>
            <person name="Barry K."/>
            <person name="Grigoriev I.V."/>
            <person name="Stajich J.E."/>
            <person name="Kennedy P.G."/>
        </authorList>
    </citation>
    <scope>NUCLEOTIDE SEQUENCE</scope>
    <source>
        <strain evidence="3">DOB743</strain>
    </source>
</reference>
<dbReference type="AlphaFoldDB" id="A0A9P7CZQ3"/>
<name>A0A9P7CZQ3_9AGAM</name>
<evidence type="ECO:0000313" key="3">
    <source>
        <dbReference type="EMBL" id="KAG1772185.1"/>
    </source>
</evidence>
<organism evidence="3 4">
    <name type="scientific">Suillus placidus</name>
    <dbReference type="NCBI Taxonomy" id="48579"/>
    <lineage>
        <taxon>Eukaryota</taxon>
        <taxon>Fungi</taxon>
        <taxon>Dikarya</taxon>
        <taxon>Basidiomycota</taxon>
        <taxon>Agaricomycotina</taxon>
        <taxon>Agaricomycetes</taxon>
        <taxon>Agaricomycetidae</taxon>
        <taxon>Boletales</taxon>
        <taxon>Suillineae</taxon>
        <taxon>Suillaceae</taxon>
        <taxon>Suillus</taxon>
    </lineage>
</organism>
<comment type="caution">
    <text evidence="3">The sequence shown here is derived from an EMBL/GenBank/DDBJ whole genome shotgun (WGS) entry which is preliminary data.</text>
</comment>
<evidence type="ECO:0000313" key="4">
    <source>
        <dbReference type="Proteomes" id="UP000714275"/>
    </source>
</evidence>
<evidence type="ECO:0000259" key="2">
    <source>
        <dbReference type="Pfam" id="PF20153"/>
    </source>
</evidence>
<keyword evidence="1" id="KW-0812">Transmembrane</keyword>
<accession>A0A9P7CZQ3</accession>
<sequence>KDDRSRFLGLYKRAAEEHDSRFFEQYNGDMDIMLIFSGLFSAVSTAFIVSMESNHSPLPNDTT</sequence>
<dbReference type="EMBL" id="JABBWD010000054">
    <property type="protein sequence ID" value="KAG1772185.1"/>
    <property type="molecule type" value="Genomic_DNA"/>
</dbReference>
<keyword evidence="1" id="KW-1133">Transmembrane helix</keyword>
<feature type="non-terminal residue" evidence="3">
    <location>
        <position position="1"/>
    </location>
</feature>
<protein>
    <recommendedName>
        <fullName evidence="2">DUF6535 domain-containing protein</fullName>
    </recommendedName>
</protein>
<gene>
    <name evidence="3" type="ORF">EV702DRAFT_934567</name>
</gene>
<proteinExistence type="predicted"/>
<feature type="transmembrane region" description="Helical" evidence="1">
    <location>
        <begin position="32"/>
        <end position="49"/>
    </location>
</feature>
<keyword evidence="4" id="KW-1185">Reference proteome</keyword>